<dbReference type="Proteomes" id="UP000054387">
    <property type="component" value="Unassembled WGS sequence"/>
</dbReference>
<accession>A0A0W1R612</accession>
<dbReference type="AlphaFoldDB" id="A0A0W1R612"/>
<sequence length="238" mass="24508">MRLRLPAVVLAVALLTAGCLAPLQTSSSPAAADGQHISVSGTGEASADPDLAVLSVTIEARADSAAEARDVAANRSDTLVSALVDAGVAEDAITTQYYAVQPEYDHRGEEPQVVGYTARHAYRVETTPDRAGELIDVAIDNGASRVDGVQFTLSDEKRAELREEAIDAAVADAETEASSLASAAGLELGEVRTLSTNGASDPYSPRYEMASDAGGASTSVRPGPVSVTVTVQATYTAN</sequence>
<dbReference type="EMBL" id="LOPU01000029">
    <property type="protein sequence ID" value="KTG08842.1"/>
    <property type="molecule type" value="Genomic_DNA"/>
</dbReference>
<dbReference type="PANTHER" id="PTHR34387:SF2">
    <property type="entry name" value="SLR1258 PROTEIN"/>
    <property type="match status" value="1"/>
</dbReference>
<organism evidence="2 3">
    <name type="scientific">Haloprofundus marisrubri</name>
    <dbReference type="NCBI Taxonomy" id="1514971"/>
    <lineage>
        <taxon>Archaea</taxon>
        <taxon>Methanobacteriati</taxon>
        <taxon>Methanobacteriota</taxon>
        <taxon>Stenosarchaea group</taxon>
        <taxon>Halobacteria</taxon>
        <taxon>Halobacteriales</taxon>
        <taxon>Haloferacaceae</taxon>
        <taxon>Haloprofundus</taxon>
    </lineage>
</organism>
<evidence type="ECO:0000313" key="2">
    <source>
        <dbReference type="EMBL" id="KTG08842.1"/>
    </source>
</evidence>
<dbReference type="GO" id="GO:0006974">
    <property type="term" value="P:DNA damage response"/>
    <property type="evidence" value="ECO:0007669"/>
    <property type="project" value="TreeGrafter"/>
</dbReference>
<protein>
    <recommendedName>
        <fullName evidence="4">SIMPL domain-containing protein</fullName>
    </recommendedName>
</protein>
<feature type="region of interest" description="Disordered" evidence="1">
    <location>
        <begin position="193"/>
        <end position="223"/>
    </location>
</feature>
<dbReference type="InterPro" id="IPR052022">
    <property type="entry name" value="26kDa_periplasmic_antigen"/>
</dbReference>
<dbReference type="Gene3D" id="3.30.110.170">
    <property type="entry name" value="Protein of unknown function (DUF541), domain 1"/>
    <property type="match status" value="1"/>
</dbReference>
<dbReference type="Gene3D" id="3.30.70.2970">
    <property type="entry name" value="Protein of unknown function (DUF541), domain 2"/>
    <property type="match status" value="1"/>
</dbReference>
<evidence type="ECO:0000256" key="1">
    <source>
        <dbReference type="SAM" id="MobiDB-lite"/>
    </source>
</evidence>
<keyword evidence="3" id="KW-1185">Reference proteome</keyword>
<gene>
    <name evidence="2" type="ORF">AUR64_13580</name>
</gene>
<dbReference type="RefSeq" id="WP_058581994.1">
    <property type="nucleotide sequence ID" value="NZ_LOPU01000029.1"/>
</dbReference>
<name>A0A0W1R612_9EURY</name>
<evidence type="ECO:0000313" key="3">
    <source>
        <dbReference type="Proteomes" id="UP000054387"/>
    </source>
</evidence>
<dbReference type="OrthoDB" id="12132at2157"/>
<dbReference type="PANTHER" id="PTHR34387">
    <property type="entry name" value="SLR1258 PROTEIN"/>
    <property type="match status" value="1"/>
</dbReference>
<evidence type="ECO:0008006" key="4">
    <source>
        <dbReference type="Google" id="ProtNLM"/>
    </source>
</evidence>
<dbReference type="Pfam" id="PF04402">
    <property type="entry name" value="SIMPL"/>
    <property type="match status" value="1"/>
</dbReference>
<dbReference type="InterPro" id="IPR007497">
    <property type="entry name" value="SIMPL/DUF541"/>
</dbReference>
<comment type="caution">
    <text evidence="2">The sequence shown here is derived from an EMBL/GenBank/DDBJ whole genome shotgun (WGS) entry which is preliminary data.</text>
</comment>
<dbReference type="PROSITE" id="PS51257">
    <property type="entry name" value="PROKAR_LIPOPROTEIN"/>
    <property type="match status" value="1"/>
</dbReference>
<reference evidence="2 3" key="1">
    <citation type="submission" date="2015-12" db="EMBL/GenBank/DDBJ databases">
        <title>Haloprofundus marisrubri gen. nov., sp. nov., an extremely halophilic archaeon isolated from the Discovery deep brine-seawater interface in the Red Sea.</title>
        <authorList>
            <person name="Zhang G."/>
            <person name="Stingl U."/>
            <person name="Rashid M."/>
        </authorList>
    </citation>
    <scope>NUCLEOTIDE SEQUENCE [LARGE SCALE GENOMIC DNA]</scope>
    <source>
        <strain evidence="2 3">SB9</strain>
    </source>
</reference>
<proteinExistence type="predicted"/>